<comment type="caution">
    <text evidence="1">The sequence shown here is derived from an EMBL/GenBank/DDBJ whole genome shotgun (WGS) entry which is preliminary data.</text>
</comment>
<accession>A0A3M6V0L8</accession>
<dbReference type="AlphaFoldDB" id="A0A3M6V0L8"/>
<evidence type="ECO:0000313" key="2">
    <source>
        <dbReference type="Proteomes" id="UP000275408"/>
    </source>
</evidence>
<proteinExistence type="predicted"/>
<organism evidence="1 2">
    <name type="scientific">Pocillopora damicornis</name>
    <name type="common">Cauliflower coral</name>
    <name type="synonym">Millepora damicornis</name>
    <dbReference type="NCBI Taxonomy" id="46731"/>
    <lineage>
        <taxon>Eukaryota</taxon>
        <taxon>Metazoa</taxon>
        <taxon>Cnidaria</taxon>
        <taxon>Anthozoa</taxon>
        <taxon>Hexacorallia</taxon>
        <taxon>Scleractinia</taxon>
        <taxon>Astrocoeniina</taxon>
        <taxon>Pocilloporidae</taxon>
        <taxon>Pocillopora</taxon>
    </lineage>
</organism>
<gene>
    <name evidence="1" type="ORF">pdam_00020124</name>
</gene>
<name>A0A3M6V0L8_POCDA</name>
<dbReference type="Proteomes" id="UP000275408">
    <property type="component" value="Unassembled WGS sequence"/>
</dbReference>
<evidence type="ECO:0000313" key="1">
    <source>
        <dbReference type="EMBL" id="RMX59486.1"/>
    </source>
</evidence>
<keyword evidence="2" id="KW-1185">Reference proteome</keyword>
<sequence>MRIVNAYELASYRMFIWTKGNGEVVLNLFRDGQTPLDSIRFILSLFNARVLRRHGTVRVVRGKVTYELRGI</sequence>
<dbReference type="EMBL" id="RCHS01000332">
    <property type="protein sequence ID" value="RMX59486.1"/>
    <property type="molecule type" value="Genomic_DNA"/>
</dbReference>
<protein>
    <submittedName>
        <fullName evidence="1">Uncharacterized protein</fullName>
    </submittedName>
</protein>
<reference evidence="1 2" key="1">
    <citation type="journal article" date="2018" name="Sci. Rep.">
        <title>Comparative analysis of the Pocillopora damicornis genome highlights role of immune system in coral evolution.</title>
        <authorList>
            <person name="Cunning R."/>
            <person name="Bay R.A."/>
            <person name="Gillette P."/>
            <person name="Baker A.C."/>
            <person name="Traylor-Knowles N."/>
        </authorList>
    </citation>
    <scope>NUCLEOTIDE SEQUENCE [LARGE SCALE GENOMIC DNA]</scope>
    <source>
        <strain evidence="1">RSMAS</strain>
        <tissue evidence="1">Whole animal</tissue>
    </source>
</reference>